<proteinExistence type="predicted"/>
<organism evidence="1">
    <name type="scientific">marine metagenome</name>
    <dbReference type="NCBI Taxonomy" id="408172"/>
    <lineage>
        <taxon>unclassified sequences</taxon>
        <taxon>metagenomes</taxon>
        <taxon>ecological metagenomes</taxon>
    </lineage>
</organism>
<dbReference type="EMBL" id="UINC01003093">
    <property type="protein sequence ID" value="SVA03307.1"/>
    <property type="molecule type" value="Genomic_DNA"/>
</dbReference>
<evidence type="ECO:0000313" key="1">
    <source>
        <dbReference type="EMBL" id="SVA03307.1"/>
    </source>
</evidence>
<name>A0A381SLT9_9ZZZZ</name>
<protein>
    <recommendedName>
        <fullName evidence="2">Ornithine cyclodeaminase family protein</fullName>
    </recommendedName>
</protein>
<dbReference type="AlphaFoldDB" id="A0A381SLT9"/>
<reference evidence="1" key="1">
    <citation type="submission" date="2018-05" db="EMBL/GenBank/DDBJ databases">
        <authorList>
            <person name="Lanie J.A."/>
            <person name="Ng W.-L."/>
            <person name="Kazmierczak K.M."/>
            <person name="Andrzejewski T.M."/>
            <person name="Davidsen T.M."/>
            <person name="Wayne K.J."/>
            <person name="Tettelin H."/>
            <person name="Glass J.I."/>
            <person name="Rusch D."/>
            <person name="Podicherti R."/>
            <person name="Tsui H.-C.T."/>
            <person name="Winkler M.E."/>
        </authorList>
    </citation>
    <scope>NUCLEOTIDE SEQUENCE</scope>
</reference>
<accession>A0A381SLT9</accession>
<evidence type="ECO:0008006" key="2">
    <source>
        <dbReference type="Google" id="ProtNLM"/>
    </source>
</evidence>
<feature type="non-terminal residue" evidence="1">
    <location>
        <position position="47"/>
    </location>
</feature>
<gene>
    <name evidence="1" type="ORF">METZ01_LOCUS56161</name>
</gene>
<sequence>MPNIKILTEAELRKTVPLDINVIDCIESAFSELASGKVIMPPILSMP</sequence>